<dbReference type="InterPro" id="IPR003783">
    <property type="entry name" value="Regulatory_RecX"/>
</dbReference>
<dbReference type="InterPro" id="IPR036388">
    <property type="entry name" value="WH-like_DNA-bd_sf"/>
</dbReference>
<dbReference type="HAMAP" id="MF_01114">
    <property type="entry name" value="RecX"/>
    <property type="match status" value="1"/>
</dbReference>
<evidence type="ECO:0000313" key="10">
    <source>
        <dbReference type="Proteomes" id="UP000198815"/>
    </source>
</evidence>
<dbReference type="OrthoDB" id="5244465at2"/>
<proteinExistence type="inferred from homology"/>
<dbReference type="InterPro" id="IPR053924">
    <property type="entry name" value="RecX_HTH_2nd"/>
</dbReference>
<dbReference type="AlphaFoldDB" id="A0A1H9QRN8"/>
<dbReference type="EMBL" id="FOGZ01000004">
    <property type="protein sequence ID" value="SER63112.1"/>
    <property type="molecule type" value="Genomic_DNA"/>
</dbReference>
<feature type="domain" description="RecX second three-helical" evidence="7">
    <location>
        <begin position="75"/>
        <end position="116"/>
    </location>
</feature>
<evidence type="ECO:0000259" key="8">
    <source>
        <dbReference type="Pfam" id="PF21982"/>
    </source>
</evidence>
<evidence type="ECO:0000259" key="7">
    <source>
        <dbReference type="Pfam" id="PF02631"/>
    </source>
</evidence>
<evidence type="ECO:0000256" key="3">
    <source>
        <dbReference type="ARBA" id="ARBA00018111"/>
    </source>
</evidence>
<comment type="function">
    <text evidence="5">Modulates RecA activity.</text>
</comment>
<name>A0A1H9QRN8_9ACTN</name>
<comment type="subcellular location">
    <subcellularLocation>
        <location evidence="1 5">Cytoplasm</location>
    </subcellularLocation>
</comment>
<reference evidence="9 10" key="1">
    <citation type="submission" date="2016-10" db="EMBL/GenBank/DDBJ databases">
        <authorList>
            <person name="de Groot N.N."/>
        </authorList>
    </citation>
    <scope>NUCLEOTIDE SEQUENCE [LARGE SCALE GENOMIC DNA]</scope>
    <source>
        <strain evidence="9 10">DSM 16859</strain>
    </source>
</reference>
<keyword evidence="10" id="KW-1185">Reference proteome</keyword>
<dbReference type="GO" id="GO:0006282">
    <property type="term" value="P:regulation of DNA repair"/>
    <property type="evidence" value="ECO:0007669"/>
    <property type="project" value="UniProtKB-UniRule"/>
</dbReference>
<organism evidence="9 10">
    <name type="scientific">Propionibacterium cyclohexanicum</name>
    <dbReference type="NCBI Taxonomy" id="64702"/>
    <lineage>
        <taxon>Bacteria</taxon>
        <taxon>Bacillati</taxon>
        <taxon>Actinomycetota</taxon>
        <taxon>Actinomycetes</taxon>
        <taxon>Propionibacteriales</taxon>
        <taxon>Propionibacteriaceae</taxon>
        <taxon>Propionibacterium</taxon>
    </lineage>
</organism>
<evidence type="ECO:0000256" key="6">
    <source>
        <dbReference type="SAM" id="MobiDB-lite"/>
    </source>
</evidence>
<sequence length="189" mass="20798">MPGRIGSTPAHVPPDAGGGDLEPDPVEIAREMALRRLEMRDYSRAELAAYLVRRGAEPEVVDQVLTRLESVGLVDDARFARSWVDSRRRTKQLSQRALAQELRAKKVDAEVIESALARDDEVDGEGERQLALQACRARASRVHGLEHEVAFRRLAGALARKGFETSTVVSVVTQVLEELGGGREGNDDF</sequence>
<dbReference type="RefSeq" id="WP_091967854.1">
    <property type="nucleotide sequence ID" value="NZ_FOGZ01000004.1"/>
</dbReference>
<dbReference type="PANTHER" id="PTHR33602:SF1">
    <property type="entry name" value="REGULATORY PROTEIN RECX FAMILY PROTEIN"/>
    <property type="match status" value="1"/>
</dbReference>
<dbReference type="Gene3D" id="1.10.10.10">
    <property type="entry name" value="Winged helix-like DNA-binding domain superfamily/Winged helix DNA-binding domain"/>
    <property type="match status" value="2"/>
</dbReference>
<dbReference type="STRING" id="64702.SAMN05443377_10480"/>
<evidence type="ECO:0000256" key="4">
    <source>
        <dbReference type="ARBA" id="ARBA00022490"/>
    </source>
</evidence>
<evidence type="ECO:0000256" key="1">
    <source>
        <dbReference type="ARBA" id="ARBA00004496"/>
    </source>
</evidence>
<feature type="region of interest" description="Disordered" evidence="6">
    <location>
        <begin position="1"/>
        <end position="25"/>
    </location>
</feature>
<comment type="similarity">
    <text evidence="2 5">Belongs to the RecX family.</text>
</comment>
<accession>A0A1H9QRN8</accession>
<dbReference type="Pfam" id="PF02631">
    <property type="entry name" value="RecX_HTH2"/>
    <property type="match status" value="1"/>
</dbReference>
<evidence type="ECO:0000256" key="5">
    <source>
        <dbReference type="HAMAP-Rule" id="MF_01114"/>
    </source>
</evidence>
<evidence type="ECO:0000313" key="9">
    <source>
        <dbReference type="EMBL" id="SER63112.1"/>
    </source>
</evidence>
<dbReference type="Pfam" id="PF21982">
    <property type="entry name" value="RecX_HTH1"/>
    <property type="match status" value="1"/>
</dbReference>
<dbReference type="Proteomes" id="UP000198815">
    <property type="component" value="Unassembled WGS sequence"/>
</dbReference>
<dbReference type="GO" id="GO:0005737">
    <property type="term" value="C:cytoplasm"/>
    <property type="evidence" value="ECO:0007669"/>
    <property type="project" value="UniProtKB-SubCell"/>
</dbReference>
<dbReference type="InterPro" id="IPR053926">
    <property type="entry name" value="RecX_HTH_1st"/>
</dbReference>
<keyword evidence="4 5" id="KW-0963">Cytoplasm</keyword>
<feature type="domain" description="RecX first three-helical" evidence="8">
    <location>
        <begin position="29"/>
        <end position="68"/>
    </location>
</feature>
<protein>
    <recommendedName>
        <fullName evidence="3 5">Regulatory protein RecX</fullName>
    </recommendedName>
</protein>
<dbReference type="PANTHER" id="PTHR33602">
    <property type="entry name" value="REGULATORY PROTEIN RECX FAMILY PROTEIN"/>
    <property type="match status" value="1"/>
</dbReference>
<evidence type="ECO:0000256" key="2">
    <source>
        <dbReference type="ARBA" id="ARBA00009695"/>
    </source>
</evidence>
<gene>
    <name evidence="5" type="primary">recX</name>
    <name evidence="9" type="ORF">SAMN05443377_10480</name>
</gene>